<sequence length="133" mass="14995">MLRKSQGLSQQQLADALGVSRSAVAFWETGRVGSLRKYIPKLAVLFGVSTEAFLTGMIEEDIPAVLTPDEDDLLRLYRKLDPEMKLTAQKWMERQVHKQNAVRQKEARLNEARQKDSRPDLSPSVRAKAESAS</sequence>
<evidence type="ECO:0000313" key="5">
    <source>
        <dbReference type="Proteomes" id="UP001062776"/>
    </source>
</evidence>
<accession>A0ABQ0Q256</accession>
<dbReference type="PROSITE" id="PS50943">
    <property type="entry name" value="HTH_CROC1"/>
    <property type="match status" value="1"/>
</dbReference>
<comment type="caution">
    <text evidence="4">The sequence shown here is derived from an EMBL/GenBank/DDBJ whole genome shotgun (WGS) entry which is preliminary data.</text>
</comment>
<name>A0ABQ0Q256_9PROT</name>
<dbReference type="Gene3D" id="1.10.260.40">
    <property type="entry name" value="lambda repressor-like DNA-binding domains"/>
    <property type="match status" value="1"/>
</dbReference>
<dbReference type="EMBL" id="BAPV01000010">
    <property type="protein sequence ID" value="GBQ87781.1"/>
    <property type="molecule type" value="Genomic_DNA"/>
</dbReference>
<dbReference type="InterPro" id="IPR010982">
    <property type="entry name" value="Lambda_DNA-bd_dom_sf"/>
</dbReference>
<feature type="compositionally biased region" description="Basic and acidic residues" evidence="2">
    <location>
        <begin position="103"/>
        <end position="119"/>
    </location>
</feature>
<protein>
    <submittedName>
        <fullName evidence="4">Transcriptional regulator</fullName>
    </submittedName>
</protein>
<proteinExistence type="predicted"/>
<gene>
    <name evidence="4" type="ORF">AA0535_1367</name>
</gene>
<dbReference type="InterPro" id="IPR001387">
    <property type="entry name" value="Cro/C1-type_HTH"/>
</dbReference>
<dbReference type="SUPFAM" id="SSF47413">
    <property type="entry name" value="lambda repressor-like DNA-binding domains"/>
    <property type="match status" value="1"/>
</dbReference>
<keyword evidence="1" id="KW-0238">DNA-binding</keyword>
<evidence type="ECO:0000256" key="2">
    <source>
        <dbReference type="SAM" id="MobiDB-lite"/>
    </source>
</evidence>
<organism evidence="4 5">
    <name type="scientific">Asaia krungthepensis NRIC 0535</name>
    <dbReference type="NCBI Taxonomy" id="1307925"/>
    <lineage>
        <taxon>Bacteria</taxon>
        <taxon>Pseudomonadati</taxon>
        <taxon>Pseudomonadota</taxon>
        <taxon>Alphaproteobacteria</taxon>
        <taxon>Acetobacterales</taxon>
        <taxon>Acetobacteraceae</taxon>
        <taxon>Asaia</taxon>
    </lineage>
</organism>
<dbReference type="Proteomes" id="UP001062776">
    <property type="component" value="Unassembled WGS sequence"/>
</dbReference>
<dbReference type="SMART" id="SM00530">
    <property type="entry name" value="HTH_XRE"/>
    <property type="match status" value="1"/>
</dbReference>
<dbReference type="Pfam" id="PF01381">
    <property type="entry name" value="HTH_3"/>
    <property type="match status" value="1"/>
</dbReference>
<evidence type="ECO:0000313" key="4">
    <source>
        <dbReference type="EMBL" id="GBQ87781.1"/>
    </source>
</evidence>
<dbReference type="PANTHER" id="PTHR46558:SF4">
    <property type="entry name" value="DNA-BIDING PHAGE PROTEIN"/>
    <property type="match status" value="1"/>
</dbReference>
<reference evidence="4" key="1">
    <citation type="submission" date="2013-04" db="EMBL/GenBank/DDBJ databases">
        <title>The genome sequencing project of 58 acetic acid bacteria.</title>
        <authorList>
            <person name="Okamoto-Kainuma A."/>
            <person name="Ishikawa M."/>
            <person name="Umino S."/>
            <person name="Koizumi Y."/>
            <person name="Shiwa Y."/>
            <person name="Yoshikawa H."/>
            <person name="Matsutani M."/>
            <person name="Matsushita K."/>
        </authorList>
    </citation>
    <scope>NUCLEOTIDE SEQUENCE</scope>
    <source>
        <strain evidence="4">NRIC 0535</strain>
    </source>
</reference>
<evidence type="ECO:0000259" key="3">
    <source>
        <dbReference type="PROSITE" id="PS50943"/>
    </source>
</evidence>
<keyword evidence="5" id="KW-1185">Reference proteome</keyword>
<evidence type="ECO:0000256" key="1">
    <source>
        <dbReference type="ARBA" id="ARBA00023125"/>
    </source>
</evidence>
<feature type="domain" description="HTH cro/C1-type" evidence="3">
    <location>
        <begin position="2"/>
        <end position="53"/>
    </location>
</feature>
<dbReference type="CDD" id="cd00093">
    <property type="entry name" value="HTH_XRE"/>
    <property type="match status" value="1"/>
</dbReference>
<dbReference type="PANTHER" id="PTHR46558">
    <property type="entry name" value="TRACRIPTIONAL REGULATORY PROTEIN-RELATED-RELATED"/>
    <property type="match status" value="1"/>
</dbReference>
<feature type="region of interest" description="Disordered" evidence="2">
    <location>
        <begin position="97"/>
        <end position="133"/>
    </location>
</feature>